<dbReference type="InterPro" id="IPR011009">
    <property type="entry name" value="Kinase-like_dom_sf"/>
</dbReference>
<organism evidence="2 3">
    <name type="scientific">Juglans regia</name>
    <name type="common">English walnut</name>
    <dbReference type="NCBI Taxonomy" id="51240"/>
    <lineage>
        <taxon>Eukaryota</taxon>
        <taxon>Viridiplantae</taxon>
        <taxon>Streptophyta</taxon>
        <taxon>Embryophyta</taxon>
        <taxon>Tracheophyta</taxon>
        <taxon>Spermatophyta</taxon>
        <taxon>Magnoliopsida</taxon>
        <taxon>eudicotyledons</taxon>
        <taxon>Gunneridae</taxon>
        <taxon>Pentapetalae</taxon>
        <taxon>rosids</taxon>
        <taxon>fabids</taxon>
        <taxon>Fagales</taxon>
        <taxon>Juglandaceae</taxon>
        <taxon>Juglans</taxon>
    </lineage>
</organism>
<dbReference type="Pfam" id="PF00069">
    <property type="entry name" value="Pkinase"/>
    <property type="match status" value="1"/>
</dbReference>
<dbReference type="FunFam" id="1.10.510.10:FF:000284">
    <property type="entry name" value="Putative receptor-like serine/threonine-protein kinase"/>
    <property type="match status" value="1"/>
</dbReference>
<dbReference type="GeneID" id="109010438"/>
<dbReference type="PROSITE" id="PS50011">
    <property type="entry name" value="PROTEIN_KINASE_DOM"/>
    <property type="match status" value="1"/>
</dbReference>
<name>A0A6P9E6R1_JUGRE</name>
<dbReference type="PANTHER" id="PTHR47987">
    <property type="entry name" value="OS08G0249100 PROTEIN"/>
    <property type="match status" value="1"/>
</dbReference>
<dbReference type="AlphaFoldDB" id="A0A6P9E6R1"/>
<dbReference type="SMART" id="SM00220">
    <property type="entry name" value="S_TKc"/>
    <property type="match status" value="1"/>
</dbReference>
<dbReference type="PROSITE" id="PS00108">
    <property type="entry name" value="PROTEIN_KINASE_ST"/>
    <property type="match status" value="1"/>
</dbReference>
<dbReference type="InterPro" id="IPR008271">
    <property type="entry name" value="Ser/Thr_kinase_AS"/>
</dbReference>
<accession>A0A6P9E6R1</accession>
<dbReference type="InterPro" id="IPR046958">
    <property type="entry name" value="RBK1/2/STUNTED"/>
</dbReference>
<dbReference type="Proteomes" id="UP000235220">
    <property type="component" value="Chromosome 11"/>
</dbReference>
<reference evidence="3" key="1">
    <citation type="submission" date="2025-08" db="UniProtKB">
        <authorList>
            <consortium name="RefSeq"/>
        </authorList>
    </citation>
    <scope>IDENTIFICATION</scope>
    <source>
        <tissue evidence="3">Leaves</tissue>
    </source>
</reference>
<keyword evidence="2" id="KW-1185">Reference proteome</keyword>
<evidence type="ECO:0000313" key="3">
    <source>
        <dbReference type="RefSeq" id="XP_035538547.1"/>
    </source>
</evidence>
<protein>
    <submittedName>
        <fullName evidence="3">Probable receptor-like protein kinase At3g17420</fullName>
    </submittedName>
</protein>
<dbReference type="SUPFAM" id="SSF56112">
    <property type="entry name" value="Protein kinase-like (PK-like)"/>
    <property type="match status" value="1"/>
</dbReference>
<dbReference type="Gene3D" id="1.10.510.10">
    <property type="entry name" value="Transferase(Phosphotransferase) domain 1"/>
    <property type="match status" value="1"/>
</dbReference>
<dbReference type="GO" id="GO:0004672">
    <property type="term" value="F:protein kinase activity"/>
    <property type="evidence" value="ECO:0007669"/>
    <property type="project" value="InterPro"/>
</dbReference>
<feature type="region of interest" description="Disordered" evidence="1">
    <location>
        <begin position="136"/>
        <end position="170"/>
    </location>
</feature>
<dbReference type="GO" id="GO:0016301">
    <property type="term" value="F:kinase activity"/>
    <property type="evidence" value="ECO:0000318"/>
    <property type="project" value="GO_Central"/>
</dbReference>
<dbReference type="RefSeq" id="XP_035538547.1">
    <property type="nucleotide sequence ID" value="XM_035682654.1"/>
</dbReference>
<proteinExistence type="predicted"/>
<dbReference type="Gene3D" id="3.30.200.20">
    <property type="entry name" value="Phosphorylase Kinase, domain 1"/>
    <property type="match status" value="1"/>
</dbReference>
<evidence type="ECO:0000313" key="2">
    <source>
        <dbReference type="Proteomes" id="UP000235220"/>
    </source>
</evidence>
<dbReference type="PANTHER" id="PTHR47987:SF11">
    <property type="entry name" value="RECEPTOR-LIKE CYTOSOLIC SERINE_THREONINE-PROTEIN KINASE RBK1 ISOFORM X1"/>
    <property type="match status" value="1"/>
</dbReference>
<dbReference type="GO" id="GO:0005524">
    <property type="term" value="F:ATP binding"/>
    <property type="evidence" value="ECO:0007669"/>
    <property type="project" value="InterPro"/>
</dbReference>
<dbReference type="OrthoDB" id="654677at2759"/>
<evidence type="ECO:0000256" key="1">
    <source>
        <dbReference type="SAM" id="MobiDB-lite"/>
    </source>
</evidence>
<dbReference type="Gramene" id="Jr11_19620_p1">
    <property type="protein sequence ID" value="cds.Jr11_19620_p1"/>
    <property type="gene ID" value="Jr11_19620"/>
</dbReference>
<feature type="region of interest" description="Disordered" evidence="1">
    <location>
        <begin position="1"/>
        <end position="20"/>
    </location>
</feature>
<dbReference type="InterPro" id="IPR000719">
    <property type="entry name" value="Prot_kinase_dom"/>
</dbReference>
<dbReference type="FunFam" id="3.30.200.20:FF:000268">
    <property type="entry name" value="probable receptor-like serine/threonine-protein kinase At5g57670"/>
    <property type="match status" value="1"/>
</dbReference>
<sequence length="657" mass="73470">MEENTSLSLRDEEAPVNVKSESHAIHTAEIVLGDNHGALKTGSCGLNNHEYKEEAPLNSISLFQKELPESTLGWPLLQKTALANQKALRKSKGRNLSVVEWVMSLPTRSTSLILQDPIALDLNKTDIPSEREAVNSTFEEGDNEDGTLPHAVGASEDETVGSSRKPEETSGLVCEYKEEVSSSSASFLIKDSPQWRPGWPLLKISASASSDFSRDSEDRNMSVVQGLMSLPKLSNSAIPQTQTGEVSNKIESHIERERCFSEDLDTENNSTDTESLLKELEFLMRTNFTGCRWFSYKELNSATSNFSSENLVGEGGCSKVYRGCLPCGRSVAVKVLKSYEEAWNDFYAEMDIITTLKHKHISPLIGACLEDDYLISVYDFFSVGNLEELLHGRGNRSVLTWEVRFKVAVAVAEALNYLHKECPRPVIHRDVKSSNILLSNEFQPQLSDFGLSIWGPTDSPYEIHSDVVGTFGYIAPEYFMRGRVSNKIDVYSFGVVLLELISGRKPIDYQTLKEQISLVKWAKPLLESGDVKALLDPKLEEDLDVDQMHKMVLAASLCVSQSARLRPKMSQILKILKGEKDAEECVDSHYIDTKELGNQDEDDLYPEFGCKRQGDSALLQTENDNNSLSSGDTETCLSNGEKPRHFMLKEYLKQRQY</sequence>
<dbReference type="KEGG" id="jre:109010438"/>
<gene>
    <name evidence="3" type="primary">LOC109010438</name>
</gene>